<evidence type="ECO:0000256" key="10">
    <source>
        <dbReference type="ARBA" id="ARBA00023004"/>
    </source>
</evidence>
<dbReference type="InterPro" id="IPR036922">
    <property type="entry name" value="Rieske_2Fe-2S_sf"/>
</dbReference>
<dbReference type="InterPro" id="IPR017941">
    <property type="entry name" value="Rieske_2Fe-2S"/>
</dbReference>
<accession>H8IIQ9</accession>
<keyword evidence="10" id="KW-0408">Iron</keyword>
<keyword evidence="9" id="KW-0560">Oxidoreductase</keyword>
<gene>
    <name evidence="22" type="ordered locus">OCU_13710</name>
</gene>
<dbReference type="HOGENOM" id="CLU_037178_1_0_11"/>
<dbReference type="Pfam" id="PF00355">
    <property type="entry name" value="Rieske"/>
    <property type="match status" value="1"/>
</dbReference>
<evidence type="ECO:0000256" key="14">
    <source>
        <dbReference type="ARBA" id="ARBA00025712"/>
    </source>
</evidence>
<keyword evidence="8" id="KW-1133">Transmembrane helix</keyword>
<dbReference type="Gene3D" id="2.102.10.10">
    <property type="entry name" value="Rieske [2Fe-2S] iron-sulphur domain"/>
    <property type="match status" value="1"/>
</dbReference>
<evidence type="ECO:0000259" key="21">
    <source>
        <dbReference type="PROSITE" id="PS51296"/>
    </source>
</evidence>
<evidence type="ECO:0000256" key="12">
    <source>
        <dbReference type="ARBA" id="ARBA00023136"/>
    </source>
</evidence>
<comment type="similarity">
    <text evidence="15">Belongs to the cholesterol 7-desaturase family.</text>
</comment>
<evidence type="ECO:0000256" key="3">
    <source>
        <dbReference type="ARBA" id="ARBA00004972"/>
    </source>
</evidence>
<evidence type="ECO:0000256" key="4">
    <source>
        <dbReference type="ARBA" id="ARBA00022692"/>
    </source>
</evidence>
<evidence type="ECO:0000256" key="7">
    <source>
        <dbReference type="ARBA" id="ARBA00022963"/>
    </source>
</evidence>
<evidence type="ECO:0000256" key="19">
    <source>
        <dbReference type="ARBA" id="ARBA00047853"/>
    </source>
</evidence>
<evidence type="ECO:0000256" key="5">
    <source>
        <dbReference type="ARBA" id="ARBA00022714"/>
    </source>
</evidence>
<keyword evidence="12" id="KW-0472">Membrane</keyword>
<keyword evidence="6" id="KW-0479">Metal-binding</keyword>
<sequence>MRGKDIPIMQTLPSMLPTGWFQVAWSADLAVAEVIPMHYFGRDLVAFRQLDGVVKVLDAHCQHLGASLAHGGCVVEEGIQCPFHGWVWNGAGRNVHIPYQDRPNKGRRVRSYPVAELNDSILIWHDSAGRDPLWAAPDAFAVLGEHVRSQRFHPLTADCRTRHERVKVHPQVIAENAVDPHHFQFVHRTPISPVVLRESTDSSTWSAKVGFGRRWSDGLDRTGDTMNTIEIYWSGIGLSYNGEHVRDGIRVISICATPVDDTRSDIFAGYWISEETSEGPDDFEARLAAAKLALPDDIRIWEHQKYLEPPGLATSEAAGFRALRRWASGFYPEPEAAAEPVAHGV</sequence>
<dbReference type="InterPro" id="IPR045605">
    <property type="entry name" value="KshA-like_C"/>
</dbReference>
<keyword evidence="7" id="KW-0442">Lipid degradation</keyword>
<dbReference type="eggNOG" id="COG4638">
    <property type="taxonomic scope" value="Bacteria"/>
</dbReference>
<dbReference type="Pfam" id="PF19298">
    <property type="entry name" value="KshA_C"/>
    <property type="match status" value="1"/>
</dbReference>
<dbReference type="EMBL" id="CP003322">
    <property type="protein sequence ID" value="AFC42590.1"/>
    <property type="molecule type" value="Genomic_DNA"/>
</dbReference>
<evidence type="ECO:0000256" key="6">
    <source>
        <dbReference type="ARBA" id="ARBA00022723"/>
    </source>
</evidence>
<evidence type="ECO:0000256" key="18">
    <source>
        <dbReference type="ARBA" id="ARBA00046982"/>
    </source>
</evidence>
<dbReference type="EC" id="1.14.19.21" evidence="16"/>
<feature type="domain" description="Rieske" evidence="21">
    <location>
        <begin position="20"/>
        <end position="123"/>
    </location>
</feature>
<protein>
    <recommendedName>
        <fullName evidence="16">cholesterol 7-desaturase</fullName>
        <ecNumber evidence="16">1.14.19.21</ecNumber>
    </recommendedName>
    <alternativeName>
        <fullName evidence="17">Rieske-type oxygenase</fullName>
    </alternativeName>
</protein>
<evidence type="ECO:0000256" key="2">
    <source>
        <dbReference type="ARBA" id="ARBA00004370"/>
    </source>
</evidence>
<dbReference type="AlphaFoldDB" id="H8IIQ9"/>
<keyword evidence="13" id="KW-0753">Steroid metabolism</keyword>
<evidence type="ECO:0000313" key="23">
    <source>
        <dbReference type="Proteomes" id="UP000008004"/>
    </source>
</evidence>
<dbReference type="GO" id="GO:0016042">
    <property type="term" value="P:lipid catabolic process"/>
    <property type="evidence" value="ECO:0007669"/>
    <property type="project" value="UniProtKB-KW"/>
</dbReference>
<dbReference type="InterPro" id="IPR050584">
    <property type="entry name" value="Cholesterol_7-desaturase"/>
</dbReference>
<evidence type="ECO:0000256" key="9">
    <source>
        <dbReference type="ARBA" id="ARBA00023002"/>
    </source>
</evidence>
<dbReference type="GO" id="GO:0008203">
    <property type="term" value="P:cholesterol metabolic process"/>
    <property type="evidence" value="ECO:0007669"/>
    <property type="project" value="InterPro"/>
</dbReference>
<keyword evidence="4" id="KW-0812">Transmembrane</keyword>
<dbReference type="GO" id="GO:0004497">
    <property type="term" value="F:monooxygenase activity"/>
    <property type="evidence" value="ECO:0007669"/>
    <property type="project" value="UniProtKB-ARBA"/>
</dbReference>
<dbReference type="Gene3D" id="3.90.380.10">
    <property type="entry name" value="Naphthalene 1,2-dioxygenase Alpha Subunit, Chain A, domain 1"/>
    <property type="match status" value="1"/>
</dbReference>
<keyword evidence="13" id="KW-0443">Lipid metabolism</keyword>
<evidence type="ECO:0000256" key="17">
    <source>
        <dbReference type="ARBA" id="ARBA00030944"/>
    </source>
</evidence>
<comment type="subcellular location">
    <subcellularLocation>
        <location evidence="2">Membrane</location>
    </subcellularLocation>
</comment>
<comment type="catalytic activity">
    <reaction evidence="20">
        <text>cholesterol + NADPH + O2 + H(+) = 7-dehydrocholesterol + NADP(+) + 2 H2O</text>
        <dbReference type="Rhea" id="RHEA:45024"/>
        <dbReference type="ChEBI" id="CHEBI:15377"/>
        <dbReference type="ChEBI" id="CHEBI:15378"/>
        <dbReference type="ChEBI" id="CHEBI:15379"/>
        <dbReference type="ChEBI" id="CHEBI:16113"/>
        <dbReference type="ChEBI" id="CHEBI:17759"/>
        <dbReference type="ChEBI" id="CHEBI:57783"/>
        <dbReference type="ChEBI" id="CHEBI:58349"/>
        <dbReference type="EC" id="1.14.19.21"/>
    </reaction>
    <physiologicalReaction direction="left-to-right" evidence="20">
        <dbReference type="Rhea" id="RHEA:45025"/>
    </physiologicalReaction>
</comment>
<evidence type="ECO:0000313" key="22">
    <source>
        <dbReference type="EMBL" id="AFC42590.1"/>
    </source>
</evidence>
<evidence type="ECO:0000256" key="11">
    <source>
        <dbReference type="ARBA" id="ARBA00023014"/>
    </source>
</evidence>
<comment type="cofactor">
    <cofactor evidence="1">
        <name>Fe cation</name>
        <dbReference type="ChEBI" id="CHEBI:24875"/>
    </cofactor>
</comment>
<name>H8IIQ9_MYCIA</name>
<dbReference type="CDD" id="cd03469">
    <property type="entry name" value="Rieske_RO_Alpha_N"/>
    <property type="match status" value="1"/>
</dbReference>
<comment type="catalytic activity">
    <reaction evidence="19">
        <text>cholesterol + NADH + O2 + H(+) = 7-dehydrocholesterol + NAD(+) + 2 H2O</text>
        <dbReference type="Rhea" id="RHEA:51644"/>
        <dbReference type="ChEBI" id="CHEBI:15377"/>
        <dbReference type="ChEBI" id="CHEBI:15378"/>
        <dbReference type="ChEBI" id="CHEBI:15379"/>
        <dbReference type="ChEBI" id="CHEBI:16113"/>
        <dbReference type="ChEBI" id="CHEBI:17759"/>
        <dbReference type="ChEBI" id="CHEBI:57540"/>
        <dbReference type="ChEBI" id="CHEBI:57945"/>
        <dbReference type="EC" id="1.14.19.21"/>
    </reaction>
    <physiologicalReaction direction="left-to-right" evidence="19">
        <dbReference type="Rhea" id="RHEA:51645"/>
    </physiologicalReaction>
</comment>
<dbReference type="GO" id="GO:0016020">
    <property type="term" value="C:membrane"/>
    <property type="evidence" value="ECO:0007669"/>
    <property type="project" value="UniProtKB-SubCell"/>
</dbReference>
<evidence type="ECO:0000256" key="16">
    <source>
        <dbReference type="ARBA" id="ARBA00026095"/>
    </source>
</evidence>
<reference evidence="22 23" key="1">
    <citation type="journal article" date="2012" name="J. Bacteriol.">
        <title>Complete genome sequence of Mycobacterium intracellulare strain ATCC 13950T.</title>
        <authorList>
            <person name="Kim B.J."/>
            <person name="Choi B.S."/>
            <person name="Lim J.S."/>
            <person name="Choi I.Y."/>
            <person name="Lee J.H."/>
            <person name="Chun J."/>
            <person name="Kook Y.H."/>
            <person name="Kim B.J."/>
        </authorList>
    </citation>
    <scope>NUCLEOTIDE SEQUENCE [LARGE SCALE GENOMIC DNA]</scope>
    <source>
        <strain evidence="23">ATCC 13950 / DSM 43223 / JCM 6384 / NCTC 13025 / 3600</strain>
    </source>
</reference>
<keyword evidence="11" id="KW-0411">Iron-sulfur</keyword>
<dbReference type="SUPFAM" id="SSF50022">
    <property type="entry name" value="ISP domain"/>
    <property type="match status" value="1"/>
</dbReference>
<dbReference type="SUPFAM" id="SSF55961">
    <property type="entry name" value="Bet v1-like"/>
    <property type="match status" value="1"/>
</dbReference>
<comment type="pathway">
    <text evidence="3">Hormone biosynthesis.</text>
</comment>
<dbReference type="PANTHER" id="PTHR21266">
    <property type="entry name" value="IRON-SULFUR DOMAIN CONTAINING PROTEIN"/>
    <property type="match status" value="1"/>
</dbReference>
<evidence type="ECO:0000256" key="20">
    <source>
        <dbReference type="ARBA" id="ARBA00049548"/>
    </source>
</evidence>
<comment type="subunit">
    <text evidence="18">Homotrimer. The two-component system 3-ketosteroid-9-alpha-monooxygenase is composed of an oxygenase component KshA and a reductase component KshB.</text>
</comment>
<proteinExistence type="inferred from homology"/>
<dbReference type="GO" id="GO:0051537">
    <property type="term" value="F:2 iron, 2 sulfur cluster binding"/>
    <property type="evidence" value="ECO:0007669"/>
    <property type="project" value="UniProtKB-KW"/>
</dbReference>
<dbReference type="PATRIC" id="fig|487521.10.peg.1377"/>
<comment type="pathway">
    <text evidence="14">Steroid hormone biosynthesis; dafachronic acid biosynthesis.</text>
</comment>
<dbReference type="PROSITE" id="PS51296">
    <property type="entry name" value="RIESKE"/>
    <property type="match status" value="1"/>
</dbReference>
<evidence type="ECO:0000256" key="13">
    <source>
        <dbReference type="ARBA" id="ARBA00023221"/>
    </source>
</evidence>
<dbReference type="GO" id="GO:0005737">
    <property type="term" value="C:cytoplasm"/>
    <property type="evidence" value="ECO:0007669"/>
    <property type="project" value="TreeGrafter"/>
</dbReference>
<organism evidence="22 23">
    <name type="scientific">Mycobacterium intracellulare (strain ATCC 13950 / DSM 43223 / JCM 6384 / NCTC 13025 / 3600)</name>
    <dbReference type="NCBI Taxonomy" id="487521"/>
    <lineage>
        <taxon>Bacteria</taxon>
        <taxon>Bacillati</taxon>
        <taxon>Actinomycetota</taxon>
        <taxon>Actinomycetes</taxon>
        <taxon>Mycobacteriales</taxon>
        <taxon>Mycobacteriaceae</taxon>
        <taxon>Mycobacterium</taxon>
        <taxon>Mycobacterium avium complex (MAC)</taxon>
    </lineage>
</organism>
<keyword evidence="5" id="KW-0001">2Fe-2S</keyword>
<dbReference type="Proteomes" id="UP000008004">
    <property type="component" value="Chromosome"/>
</dbReference>
<dbReference type="PANTHER" id="PTHR21266:SF32">
    <property type="entry name" value="CHOLESTEROL 7-DESATURASE NVD"/>
    <property type="match status" value="1"/>
</dbReference>
<evidence type="ECO:0000256" key="15">
    <source>
        <dbReference type="ARBA" id="ARBA00025729"/>
    </source>
</evidence>
<dbReference type="GO" id="GO:0170056">
    <property type="term" value="F:cholesterol 7-desaturase [NAD(P)H] activity"/>
    <property type="evidence" value="ECO:0007669"/>
    <property type="project" value="UniProtKB-EC"/>
</dbReference>
<dbReference type="GO" id="GO:0046872">
    <property type="term" value="F:metal ion binding"/>
    <property type="evidence" value="ECO:0007669"/>
    <property type="project" value="UniProtKB-KW"/>
</dbReference>
<evidence type="ECO:0000256" key="8">
    <source>
        <dbReference type="ARBA" id="ARBA00022989"/>
    </source>
</evidence>
<dbReference type="KEGG" id="mia:OCU_13710"/>
<evidence type="ECO:0000256" key="1">
    <source>
        <dbReference type="ARBA" id="ARBA00001962"/>
    </source>
</evidence>